<dbReference type="Proteomes" id="UP001055879">
    <property type="component" value="Linkage Group LG04"/>
</dbReference>
<name>A0ACB9CH51_ARCLA</name>
<accession>A0ACB9CH51</accession>
<evidence type="ECO:0000313" key="1">
    <source>
        <dbReference type="EMBL" id="KAI3733575.1"/>
    </source>
</evidence>
<organism evidence="1 2">
    <name type="scientific">Arctium lappa</name>
    <name type="common">Greater burdock</name>
    <name type="synonym">Lappa major</name>
    <dbReference type="NCBI Taxonomy" id="4217"/>
    <lineage>
        <taxon>Eukaryota</taxon>
        <taxon>Viridiplantae</taxon>
        <taxon>Streptophyta</taxon>
        <taxon>Embryophyta</taxon>
        <taxon>Tracheophyta</taxon>
        <taxon>Spermatophyta</taxon>
        <taxon>Magnoliopsida</taxon>
        <taxon>eudicotyledons</taxon>
        <taxon>Gunneridae</taxon>
        <taxon>Pentapetalae</taxon>
        <taxon>asterids</taxon>
        <taxon>campanulids</taxon>
        <taxon>Asterales</taxon>
        <taxon>Asteraceae</taxon>
        <taxon>Carduoideae</taxon>
        <taxon>Cardueae</taxon>
        <taxon>Arctiinae</taxon>
        <taxon>Arctium</taxon>
    </lineage>
</organism>
<keyword evidence="2" id="KW-1185">Reference proteome</keyword>
<reference evidence="1 2" key="2">
    <citation type="journal article" date="2022" name="Mol. Ecol. Resour.">
        <title>The genomes of chicory, endive, great burdock and yacon provide insights into Asteraceae paleo-polyploidization history and plant inulin production.</title>
        <authorList>
            <person name="Fan W."/>
            <person name="Wang S."/>
            <person name="Wang H."/>
            <person name="Wang A."/>
            <person name="Jiang F."/>
            <person name="Liu H."/>
            <person name="Zhao H."/>
            <person name="Xu D."/>
            <person name="Zhang Y."/>
        </authorList>
    </citation>
    <scope>NUCLEOTIDE SEQUENCE [LARGE SCALE GENOMIC DNA]</scope>
    <source>
        <strain evidence="2">cv. Niubang</strain>
    </source>
</reference>
<reference evidence="2" key="1">
    <citation type="journal article" date="2022" name="Mol. Ecol. Resour.">
        <title>The genomes of chicory, endive, great burdock and yacon provide insights into Asteraceae palaeo-polyploidization history and plant inulin production.</title>
        <authorList>
            <person name="Fan W."/>
            <person name="Wang S."/>
            <person name="Wang H."/>
            <person name="Wang A."/>
            <person name="Jiang F."/>
            <person name="Liu H."/>
            <person name="Zhao H."/>
            <person name="Xu D."/>
            <person name="Zhang Y."/>
        </authorList>
    </citation>
    <scope>NUCLEOTIDE SEQUENCE [LARGE SCALE GENOMIC DNA]</scope>
    <source>
        <strain evidence="2">cv. Niubang</strain>
    </source>
</reference>
<evidence type="ECO:0000313" key="2">
    <source>
        <dbReference type="Proteomes" id="UP001055879"/>
    </source>
</evidence>
<sequence>MRNFHKSRIDFAGIKEKVMEVFEGHRELLTVFNTYLPNEFKINLPQEDELRKSKKPFQYEVAMKFVNNMKMGLQDGYHIYISFLEVLNSYRMGKISVFQVADLLSDHQDLLMEFTTLFPDYHIAHNQHKHSEKETIDAHAEQSQHVGQPDPDNEGSEQHRSTHESYVRSLENAVLNHFPTDMHDRVVHLCKTVKGQLRNPDKYPQFLKCIKHYQTENINLQQLKSLVHDLLQEHPNLVKEFGEVTNHIDKGKGKRSATSSRITLDQGKRKRSRVSKEVKNKVKSLHELDLSNCESCTPKF</sequence>
<dbReference type="EMBL" id="CM042050">
    <property type="protein sequence ID" value="KAI3733575.1"/>
    <property type="molecule type" value="Genomic_DNA"/>
</dbReference>
<protein>
    <submittedName>
        <fullName evidence="1">Uncharacterized protein</fullName>
    </submittedName>
</protein>
<proteinExistence type="predicted"/>
<gene>
    <name evidence="1" type="ORF">L6452_13019</name>
</gene>
<comment type="caution">
    <text evidence="1">The sequence shown here is derived from an EMBL/GenBank/DDBJ whole genome shotgun (WGS) entry which is preliminary data.</text>
</comment>